<protein>
    <submittedName>
        <fullName evidence="1 2">Uncharacterized protein</fullName>
    </submittedName>
</protein>
<dbReference type="HOGENOM" id="CLU_2399795_0_0_1"/>
<reference evidence="1" key="2">
    <citation type="submission" date="2010-07" db="EMBL/GenBank/DDBJ databases">
        <authorList>
            <consortium name="The Broad Institute Genome Sequencing Platform"/>
            <consortium name="Broad Institute Genome Sequencing Center for Infectious Disease"/>
            <person name="Ma L.-J."/>
            <person name="Dead R."/>
            <person name="Young S."/>
            <person name="Zeng Q."/>
            <person name="Koehrsen M."/>
            <person name="Alvarado L."/>
            <person name="Berlin A."/>
            <person name="Chapman S.B."/>
            <person name="Chen Z."/>
            <person name="Freedman E."/>
            <person name="Gellesch M."/>
            <person name="Goldberg J."/>
            <person name="Griggs A."/>
            <person name="Gujja S."/>
            <person name="Heilman E.R."/>
            <person name="Heiman D."/>
            <person name="Hepburn T."/>
            <person name="Howarth C."/>
            <person name="Jen D."/>
            <person name="Larson L."/>
            <person name="Mehta T."/>
            <person name="Neiman D."/>
            <person name="Pearson M."/>
            <person name="Roberts A."/>
            <person name="Saif S."/>
            <person name="Shea T."/>
            <person name="Shenoy N."/>
            <person name="Sisk P."/>
            <person name="Stolte C."/>
            <person name="Sykes S."/>
            <person name="Walk T."/>
            <person name="White J."/>
            <person name="Yandava C."/>
            <person name="Haas B."/>
            <person name="Nusbaum C."/>
            <person name="Birren B."/>
        </authorList>
    </citation>
    <scope>NUCLEOTIDE SEQUENCE</scope>
    <source>
        <strain evidence="1">R3-111a-1</strain>
    </source>
</reference>
<sequence length="93" mass="10140">MPPNMAGMMPQRRPQMPQQGQLSQVVYSALIEQPQIQHGWQAGVQIADRLGKVTTLVSNAILANPGVDGTKAAQFGINFEKKLFHEMPDKVGA</sequence>
<dbReference type="GeneID" id="20342329"/>
<dbReference type="OrthoDB" id="3918840at2759"/>
<reference evidence="3" key="1">
    <citation type="submission" date="2010-07" db="EMBL/GenBank/DDBJ databases">
        <title>The genome sequence of Gaeumannomyces graminis var. tritici strain R3-111a-1.</title>
        <authorList>
            <consortium name="The Broad Institute Genome Sequencing Platform"/>
            <person name="Ma L.-J."/>
            <person name="Dead R."/>
            <person name="Young S."/>
            <person name="Zeng Q."/>
            <person name="Koehrsen M."/>
            <person name="Alvarado L."/>
            <person name="Berlin A."/>
            <person name="Chapman S.B."/>
            <person name="Chen Z."/>
            <person name="Freedman E."/>
            <person name="Gellesch M."/>
            <person name="Goldberg J."/>
            <person name="Griggs A."/>
            <person name="Gujja S."/>
            <person name="Heilman E.R."/>
            <person name="Heiman D."/>
            <person name="Hepburn T."/>
            <person name="Howarth C."/>
            <person name="Jen D."/>
            <person name="Larson L."/>
            <person name="Mehta T."/>
            <person name="Neiman D."/>
            <person name="Pearson M."/>
            <person name="Roberts A."/>
            <person name="Saif S."/>
            <person name="Shea T."/>
            <person name="Shenoy N."/>
            <person name="Sisk P."/>
            <person name="Stolte C."/>
            <person name="Sykes S."/>
            <person name="Walk T."/>
            <person name="White J."/>
            <person name="Yandava C."/>
            <person name="Haas B."/>
            <person name="Nusbaum C."/>
            <person name="Birren B."/>
        </authorList>
    </citation>
    <scope>NUCLEOTIDE SEQUENCE [LARGE SCALE GENOMIC DNA]</scope>
    <source>
        <strain evidence="3">R3-111a-1</strain>
    </source>
</reference>
<reference evidence="2" key="5">
    <citation type="submission" date="2018-04" db="UniProtKB">
        <authorList>
            <consortium name="EnsemblFungi"/>
        </authorList>
    </citation>
    <scope>IDENTIFICATION</scope>
    <source>
        <strain evidence="2">R3-111a-1</strain>
    </source>
</reference>
<dbReference type="EMBL" id="GL385395">
    <property type="protein sequence ID" value="EJT81897.1"/>
    <property type="molecule type" value="Genomic_DNA"/>
</dbReference>
<reference evidence="2" key="4">
    <citation type="journal article" date="2015" name="G3 (Bethesda)">
        <title>Genome sequences of three phytopathogenic species of the Magnaporthaceae family of fungi.</title>
        <authorList>
            <person name="Okagaki L.H."/>
            <person name="Nunes C.C."/>
            <person name="Sailsbery J."/>
            <person name="Clay B."/>
            <person name="Brown D."/>
            <person name="John T."/>
            <person name="Oh Y."/>
            <person name="Young N."/>
            <person name="Fitzgerald M."/>
            <person name="Haas B.J."/>
            <person name="Zeng Q."/>
            <person name="Young S."/>
            <person name="Adiconis X."/>
            <person name="Fan L."/>
            <person name="Levin J.Z."/>
            <person name="Mitchell T.K."/>
            <person name="Okubara P.A."/>
            <person name="Farman M.L."/>
            <person name="Kohn L.M."/>
            <person name="Birren B."/>
            <person name="Ma L.-J."/>
            <person name="Dean R.A."/>
        </authorList>
    </citation>
    <scope>NUCLEOTIDE SEQUENCE</scope>
    <source>
        <strain evidence="2">R3-111a-1</strain>
    </source>
</reference>
<evidence type="ECO:0000313" key="3">
    <source>
        <dbReference type="Proteomes" id="UP000006039"/>
    </source>
</evidence>
<organism evidence="1">
    <name type="scientific">Gaeumannomyces tritici (strain R3-111a-1)</name>
    <name type="common">Wheat and barley take-all root rot fungus</name>
    <name type="synonym">Gaeumannomyces graminis var. tritici</name>
    <dbReference type="NCBI Taxonomy" id="644352"/>
    <lineage>
        <taxon>Eukaryota</taxon>
        <taxon>Fungi</taxon>
        <taxon>Dikarya</taxon>
        <taxon>Ascomycota</taxon>
        <taxon>Pezizomycotina</taxon>
        <taxon>Sordariomycetes</taxon>
        <taxon>Sordariomycetidae</taxon>
        <taxon>Magnaporthales</taxon>
        <taxon>Magnaporthaceae</taxon>
        <taxon>Gaeumannomyces</taxon>
    </lineage>
</organism>
<dbReference type="EnsemblFungi" id="EJT81897">
    <property type="protein sequence ID" value="EJT81897"/>
    <property type="gene ID" value="GGTG_01871"/>
</dbReference>
<evidence type="ECO:0000313" key="2">
    <source>
        <dbReference type="EnsemblFungi" id="EJT81897"/>
    </source>
</evidence>
<dbReference type="STRING" id="644352.J3NKT0"/>
<name>J3NKT0_GAET3</name>
<accession>J3NKT0</accession>
<dbReference type="VEuPathDB" id="FungiDB:GGTG_01871"/>
<dbReference type="AlphaFoldDB" id="J3NKT0"/>
<keyword evidence="3" id="KW-1185">Reference proteome</keyword>
<reference evidence="1" key="3">
    <citation type="submission" date="2010-09" db="EMBL/GenBank/DDBJ databases">
        <title>Annotation of Gaeumannomyces graminis var. tritici R3-111a-1.</title>
        <authorList>
            <consortium name="The Broad Institute Genome Sequencing Platform"/>
            <person name="Ma L.-J."/>
            <person name="Dead R."/>
            <person name="Young S.K."/>
            <person name="Zeng Q."/>
            <person name="Gargeya S."/>
            <person name="Fitzgerald M."/>
            <person name="Haas B."/>
            <person name="Abouelleil A."/>
            <person name="Alvarado L."/>
            <person name="Arachchi H.M."/>
            <person name="Berlin A."/>
            <person name="Brown A."/>
            <person name="Chapman S.B."/>
            <person name="Chen Z."/>
            <person name="Dunbar C."/>
            <person name="Freedman E."/>
            <person name="Gearin G."/>
            <person name="Gellesch M."/>
            <person name="Goldberg J."/>
            <person name="Griggs A."/>
            <person name="Gujja S."/>
            <person name="Heiman D."/>
            <person name="Howarth C."/>
            <person name="Larson L."/>
            <person name="Lui A."/>
            <person name="MacDonald P.J.P."/>
            <person name="Mehta T."/>
            <person name="Montmayeur A."/>
            <person name="Murphy C."/>
            <person name="Neiman D."/>
            <person name="Pearson M."/>
            <person name="Priest M."/>
            <person name="Roberts A."/>
            <person name="Saif S."/>
            <person name="Shea T."/>
            <person name="Shenoy N."/>
            <person name="Sisk P."/>
            <person name="Stolte C."/>
            <person name="Sykes S."/>
            <person name="Yandava C."/>
            <person name="Wortman J."/>
            <person name="Nusbaum C."/>
            <person name="Birren B."/>
        </authorList>
    </citation>
    <scope>NUCLEOTIDE SEQUENCE</scope>
    <source>
        <strain evidence="1">R3-111a-1</strain>
    </source>
</reference>
<dbReference type="Proteomes" id="UP000006039">
    <property type="component" value="Unassembled WGS sequence"/>
</dbReference>
<proteinExistence type="predicted"/>
<gene>
    <name evidence="2" type="primary">20342329</name>
    <name evidence="1" type="ORF">GGTG_01871</name>
</gene>
<evidence type="ECO:0000313" key="1">
    <source>
        <dbReference type="EMBL" id="EJT81897.1"/>
    </source>
</evidence>
<dbReference type="RefSeq" id="XP_009217906.1">
    <property type="nucleotide sequence ID" value="XM_009219642.1"/>
</dbReference>